<evidence type="ECO:0000256" key="1">
    <source>
        <dbReference type="SAM" id="MobiDB-lite"/>
    </source>
</evidence>
<feature type="compositionally biased region" description="Pro residues" evidence="1">
    <location>
        <begin position="7"/>
        <end position="30"/>
    </location>
</feature>
<evidence type="ECO:0000313" key="4">
    <source>
        <dbReference type="Proteomes" id="UP000636709"/>
    </source>
</evidence>
<gene>
    <name evidence="3" type="ORF">HU200_002277</name>
    <name evidence="2" type="ORF">HU200_037650</name>
</gene>
<protein>
    <submittedName>
        <fullName evidence="2">Uncharacterized protein</fullName>
    </submittedName>
</protein>
<dbReference type="AlphaFoldDB" id="A0A835BEP4"/>
<keyword evidence="4" id="KW-1185">Reference proteome</keyword>
<proteinExistence type="predicted"/>
<evidence type="ECO:0000313" key="3">
    <source>
        <dbReference type="EMBL" id="KAF8779766.1"/>
    </source>
</evidence>
<dbReference type="EMBL" id="JACEFO010000155">
    <property type="protein sequence ID" value="KAF8779766.1"/>
    <property type="molecule type" value="Genomic_DNA"/>
</dbReference>
<evidence type="ECO:0000313" key="2">
    <source>
        <dbReference type="EMBL" id="KAF8695416.1"/>
    </source>
</evidence>
<sequence length="30" mass="3037">MKSRPATMPPTAPIAANPKPPPPRSPSSPG</sequence>
<accession>A0A835BEP4</accession>
<dbReference type="EMBL" id="JACEFO010001897">
    <property type="protein sequence ID" value="KAF8695416.1"/>
    <property type="molecule type" value="Genomic_DNA"/>
</dbReference>
<comment type="caution">
    <text evidence="2">The sequence shown here is derived from an EMBL/GenBank/DDBJ whole genome shotgun (WGS) entry which is preliminary data.</text>
</comment>
<name>A0A835BEP4_9POAL</name>
<reference evidence="2" key="1">
    <citation type="submission" date="2020-07" db="EMBL/GenBank/DDBJ databases">
        <title>Genome sequence and genetic diversity analysis of an under-domesticated orphan crop, white fonio (Digitaria exilis).</title>
        <authorList>
            <person name="Bennetzen J.L."/>
            <person name="Chen S."/>
            <person name="Ma X."/>
            <person name="Wang X."/>
            <person name="Yssel A.E.J."/>
            <person name="Chaluvadi S.R."/>
            <person name="Johnson M."/>
            <person name="Gangashetty P."/>
            <person name="Hamidou F."/>
            <person name="Sanogo M.D."/>
            <person name="Zwaenepoel A."/>
            <person name="Wallace J."/>
            <person name="Van De Peer Y."/>
            <person name="Van Deynze A."/>
        </authorList>
    </citation>
    <scope>NUCLEOTIDE SEQUENCE</scope>
    <source>
        <tissue evidence="2">Leaves</tissue>
    </source>
</reference>
<organism evidence="2 4">
    <name type="scientific">Digitaria exilis</name>
    <dbReference type="NCBI Taxonomy" id="1010633"/>
    <lineage>
        <taxon>Eukaryota</taxon>
        <taxon>Viridiplantae</taxon>
        <taxon>Streptophyta</taxon>
        <taxon>Embryophyta</taxon>
        <taxon>Tracheophyta</taxon>
        <taxon>Spermatophyta</taxon>
        <taxon>Magnoliopsida</taxon>
        <taxon>Liliopsida</taxon>
        <taxon>Poales</taxon>
        <taxon>Poaceae</taxon>
        <taxon>PACMAD clade</taxon>
        <taxon>Panicoideae</taxon>
        <taxon>Panicodae</taxon>
        <taxon>Paniceae</taxon>
        <taxon>Anthephorinae</taxon>
        <taxon>Digitaria</taxon>
    </lineage>
</organism>
<feature type="region of interest" description="Disordered" evidence="1">
    <location>
        <begin position="1"/>
        <end position="30"/>
    </location>
</feature>
<dbReference type="Proteomes" id="UP000636709">
    <property type="component" value="Unassembled WGS sequence"/>
</dbReference>